<proteinExistence type="predicted"/>
<feature type="compositionally biased region" description="Acidic residues" evidence="1">
    <location>
        <begin position="48"/>
        <end position="57"/>
    </location>
</feature>
<keyword evidence="3" id="KW-1185">Reference proteome</keyword>
<feature type="region of interest" description="Disordered" evidence="1">
    <location>
        <begin position="43"/>
        <end position="66"/>
    </location>
</feature>
<comment type="caution">
    <text evidence="2">The sequence shown here is derived from an EMBL/GenBank/DDBJ whole genome shotgun (WGS) entry which is preliminary data.</text>
</comment>
<protein>
    <submittedName>
        <fullName evidence="2">Uncharacterized protein</fullName>
    </submittedName>
</protein>
<name>A0ABQ5GKL9_9ASTR</name>
<reference evidence="2" key="1">
    <citation type="journal article" date="2022" name="Int. J. Mol. Sci.">
        <title>Draft Genome of Tanacetum Coccineum: Genomic Comparison of Closely Related Tanacetum-Family Plants.</title>
        <authorList>
            <person name="Yamashiro T."/>
            <person name="Shiraishi A."/>
            <person name="Nakayama K."/>
            <person name="Satake H."/>
        </authorList>
    </citation>
    <scope>NUCLEOTIDE SEQUENCE</scope>
</reference>
<accession>A0ABQ5GKL9</accession>
<sequence length="411" mass="47492">MHANKSFNRNPANHWLYHTLMEALIEDENTIDKGVADTIKDNKRQHNDDEDDDDEDPPAGPNQGLRKKYRLNLKNDMPPRDKVYDSNHVETGVPAIVFNDNLTSNETLFCEPTISYLNNNEIDFRISFDESNDEDYTVVFDKNSFSYKIISANDLKTDSENDIEKVNVPSFPSPEPKVEGYTEEIVHDFEQRLETIFRRLVNRVHTLHFEGLTSDMRQDLAERLRMVYTGDDGHEFRGARRSMTWRQFILALGFHTAEEMADDGFGAYWLGSERVIPNKRDLSDYWVEISSGREFLRGAPSYTYIRDLVWRLYHRHAEGRKSGARLSEGHFIGRLAHHFGLAWVAPGPERQPDAAAGAPGAAEDAPAVDEVRHHHLQLRVGLCLRDWGDLRRRCRDYDRLSGVCVDLWKDR</sequence>
<dbReference type="EMBL" id="BQNB010018530">
    <property type="protein sequence ID" value="GJT75442.1"/>
    <property type="molecule type" value="Genomic_DNA"/>
</dbReference>
<dbReference type="Proteomes" id="UP001151760">
    <property type="component" value="Unassembled WGS sequence"/>
</dbReference>
<evidence type="ECO:0000313" key="3">
    <source>
        <dbReference type="Proteomes" id="UP001151760"/>
    </source>
</evidence>
<organism evidence="2 3">
    <name type="scientific">Tanacetum coccineum</name>
    <dbReference type="NCBI Taxonomy" id="301880"/>
    <lineage>
        <taxon>Eukaryota</taxon>
        <taxon>Viridiplantae</taxon>
        <taxon>Streptophyta</taxon>
        <taxon>Embryophyta</taxon>
        <taxon>Tracheophyta</taxon>
        <taxon>Spermatophyta</taxon>
        <taxon>Magnoliopsida</taxon>
        <taxon>eudicotyledons</taxon>
        <taxon>Gunneridae</taxon>
        <taxon>Pentapetalae</taxon>
        <taxon>asterids</taxon>
        <taxon>campanulids</taxon>
        <taxon>Asterales</taxon>
        <taxon>Asteraceae</taxon>
        <taxon>Asteroideae</taxon>
        <taxon>Anthemideae</taxon>
        <taxon>Anthemidinae</taxon>
        <taxon>Tanacetum</taxon>
    </lineage>
</organism>
<reference evidence="2" key="2">
    <citation type="submission" date="2022-01" db="EMBL/GenBank/DDBJ databases">
        <authorList>
            <person name="Yamashiro T."/>
            <person name="Shiraishi A."/>
            <person name="Satake H."/>
            <person name="Nakayama K."/>
        </authorList>
    </citation>
    <scope>NUCLEOTIDE SEQUENCE</scope>
</reference>
<evidence type="ECO:0000313" key="2">
    <source>
        <dbReference type="EMBL" id="GJT75442.1"/>
    </source>
</evidence>
<evidence type="ECO:0000256" key="1">
    <source>
        <dbReference type="SAM" id="MobiDB-lite"/>
    </source>
</evidence>
<gene>
    <name evidence="2" type="ORF">Tco_1042167</name>
</gene>